<name>A0A2P6V8Y2_9CHLO</name>
<proteinExistence type="inferred from homology"/>
<dbReference type="GO" id="GO:0051603">
    <property type="term" value="P:proteolysis involved in protein catabolic process"/>
    <property type="evidence" value="ECO:0007669"/>
    <property type="project" value="InterPro"/>
</dbReference>
<dbReference type="OrthoDB" id="431557at2759"/>
<dbReference type="InterPro" id="IPR050115">
    <property type="entry name" value="Proteasome_alpha"/>
</dbReference>
<dbReference type="PANTHER" id="PTHR11599">
    <property type="entry name" value="PROTEASOME SUBUNIT ALPHA/BETA"/>
    <property type="match status" value="1"/>
</dbReference>
<gene>
    <name evidence="3" type="ORF">C2E20_6059</name>
</gene>
<dbReference type="STRING" id="554055.A0A2P6V8Y2"/>
<dbReference type="InterPro" id="IPR023332">
    <property type="entry name" value="Proteasome_alpha-type"/>
</dbReference>
<dbReference type="SUPFAM" id="SSF56235">
    <property type="entry name" value="N-terminal nucleophile aminohydrolases (Ntn hydrolases)"/>
    <property type="match status" value="1"/>
</dbReference>
<evidence type="ECO:0000313" key="4">
    <source>
        <dbReference type="Proteomes" id="UP000239649"/>
    </source>
</evidence>
<dbReference type="InterPro" id="IPR029055">
    <property type="entry name" value="Ntn_hydrolases_N"/>
</dbReference>
<dbReference type="AlphaFoldDB" id="A0A2P6V8Y2"/>
<evidence type="ECO:0000313" key="3">
    <source>
        <dbReference type="EMBL" id="PSC70541.1"/>
    </source>
</evidence>
<reference evidence="3 4" key="1">
    <citation type="journal article" date="2018" name="Plant J.">
        <title>Genome sequences of Chlorella sorokiniana UTEX 1602 and Micractinium conductrix SAG 241.80: implications to maltose excretion by a green alga.</title>
        <authorList>
            <person name="Arriola M.B."/>
            <person name="Velmurugan N."/>
            <person name="Zhang Y."/>
            <person name="Plunkett M.H."/>
            <person name="Hondzo H."/>
            <person name="Barney B.M."/>
        </authorList>
    </citation>
    <scope>NUCLEOTIDE SEQUENCE [LARGE SCALE GENOMIC DNA]</scope>
    <source>
        <strain evidence="3 4">SAG 241.80</strain>
    </source>
</reference>
<dbReference type="EMBL" id="LHPF02000019">
    <property type="protein sequence ID" value="PSC70541.1"/>
    <property type="molecule type" value="Genomic_DNA"/>
</dbReference>
<comment type="caution">
    <text evidence="3">The sequence shown here is derived from an EMBL/GenBank/DDBJ whole genome shotgun (WGS) entry which is preliminary data.</text>
</comment>
<dbReference type="Proteomes" id="UP000239649">
    <property type="component" value="Unassembled WGS sequence"/>
</dbReference>
<dbReference type="GO" id="GO:0019773">
    <property type="term" value="C:proteasome core complex, alpha-subunit complex"/>
    <property type="evidence" value="ECO:0007669"/>
    <property type="project" value="UniProtKB-UniRule"/>
</dbReference>
<protein>
    <submittedName>
        <fullName evidence="3">Proteasome subunit alpha type-5</fullName>
    </submittedName>
</protein>
<organism evidence="3 4">
    <name type="scientific">Micractinium conductrix</name>
    <dbReference type="NCBI Taxonomy" id="554055"/>
    <lineage>
        <taxon>Eukaryota</taxon>
        <taxon>Viridiplantae</taxon>
        <taxon>Chlorophyta</taxon>
        <taxon>core chlorophytes</taxon>
        <taxon>Trebouxiophyceae</taxon>
        <taxon>Chlorellales</taxon>
        <taxon>Chlorellaceae</taxon>
        <taxon>Chlorella clade</taxon>
        <taxon>Micractinium</taxon>
    </lineage>
</organism>
<accession>A0A2P6V8Y2</accession>
<dbReference type="InterPro" id="IPR001353">
    <property type="entry name" value="Proteasome_sua/b"/>
</dbReference>
<sequence>MAVEKRVTSPLLEPSSIEKVAEVDDHVGVAMSGLTADARTLIDHGRVESQQHRFTYNEPMPLESLTQSLCDLALRFGEDEEGEAGMSRPFGVALLVAGWDAEGGPVLFHTDPSGTYVKYEAKAIGSGSEGAQTALQESYRKDMTLKEAEVLALSTLKQVMEEKVTATNVDIARVAPKWHLYTPEEVEEVIARL</sequence>
<keyword evidence="1 2" id="KW-0647">Proteasome</keyword>
<comment type="similarity">
    <text evidence="2">Belongs to the peptidase T1A family.</text>
</comment>
<dbReference type="Gene3D" id="3.60.20.10">
    <property type="entry name" value="Glutamine Phosphoribosylpyrophosphate, subunit 1, domain 1"/>
    <property type="match status" value="1"/>
</dbReference>
<keyword evidence="4" id="KW-1185">Reference proteome</keyword>
<dbReference type="Pfam" id="PF00227">
    <property type="entry name" value="Proteasome"/>
    <property type="match status" value="1"/>
</dbReference>
<evidence type="ECO:0000256" key="2">
    <source>
        <dbReference type="PROSITE-ProRule" id="PRU00808"/>
    </source>
</evidence>
<evidence type="ECO:0000256" key="1">
    <source>
        <dbReference type="ARBA" id="ARBA00022942"/>
    </source>
</evidence>
<dbReference type="PROSITE" id="PS51475">
    <property type="entry name" value="PROTEASOME_ALPHA_2"/>
    <property type="match status" value="1"/>
</dbReference>